<protein>
    <submittedName>
        <fullName evidence="3">Tripartite-type tricarboxylate transporter receptor subunit TctC</fullName>
    </submittedName>
</protein>
<dbReference type="InterPro" id="IPR042100">
    <property type="entry name" value="Bug_dom1"/>
</dbReference>
<sequence>MARLVQQWIVRLAAIVPAAVALGISGAASAAHNDTPLKIVVPYPAGGSGDAVARMLTDGLREHLGGRTVLVDNRPGANGRIALMALKAAPADGSTVVLAFSGVLVNSIIFQNSKEFNFRTDFAPIAQVGAMPAALAVPASHKANSIEEFVQLRRKEGDFTYGMQGSGSVSHLTGLRFATAAKMNANPVGYQGGAPMANDLMGSQLDAGIDTAGDFVERHKGKKLKVLGVFGAKRFPLLPDVPTLAEQGYPGLDAEVWLGFIGSSKLPAAWSQSFQDALKKTLDNPATKDKIAKLLAVDYKGSEDFAKVMAKDFEVWTPVLNSLGLINK</sequence>
<evidence type="ECO:0000256" key="1">
    <source>
        <dbReference type="ARBA" id="ARBA00006987"/>
    </source>
</evidence>
<dbReference type="Gene3D" id="3.40.190.10">
    <property type="entry name" value="Periplasmic binding protein-like II"/>
    <property type="match status" value="1"/>
</dbReference>
<dbReference type="PANTHER" id="PTHR42928:SF5">
    <property type="entry name" value="BLR1237 PROTEIN"/>
    <property type="match status" value="1"/>
</dbReference>
<proteinExistence type="inferred from homology"/>
<dbReference type="EMBL" id="JACHLK010000004">
    <property type="protein sequence ID" value="MBB6560020.1"/>
    <property type="molecule type" value="Genomic_DNA"/>
</dbReference>
<keyword evidence="3" id="KW-0675">Receptor</keyword>
<keyword evidence="2" id="KW-0732">Signal</keyword>
<keyword evidence="4" id="KW-1185">Reference proteome</keyword>
<evidence type="ECO:0000256" key="2">
    <source>
        <dbReference type="SAM" id="SignalP"/>
    </source>
</evidence>
<dbReference type="PIRSF" id="PIRSF017082">
    <property type="entry name" value="YflP"/>
    <property type="match status" value="1"/>
</dbReference>
<comment type="similarity">
    <text evidence="1">Belongs to the UPF0065 (bug) family.</text>
</comment>
<evidence type="ECO:0000313" key="4">
    <source>
        <dbReference type="Proteomes" id="UP000575083"/>
    </source>
</evidence>
<dbReference type="CDD" id="cd07012">
    <property type="entry name" value="PBP2_Bug_TTT"/>
    <property type="match status" value="1"/>
</dbReference>
<accession>A0A7X0PDP6</accession>
<dbReference type="PANTHER" id="PTHR42928">
    <property type="entry name" value="TRICARBOXYLATE-BINDING PROTEIN"/>
    <property type="match status" value="1"/>
</dbReference>
<dbReference type="RefSeq" id="WP_184857587.1">
    <property type="nucleotide sequence ID" value="NZ_JACHLK010000004.1"/>
</dbReference>
<dbReference type="Proteomes" id="UP000575083">
    <property type="component" value="Unassembled WGS sequence"/>
</dbReference>
<feature type="chain" id="PRO_5031256239" evidence="2">
    <location>
        <begin position="31"/>
        <end position="328"/>
    </location>
</feature>
<dbReference type="AlphaFoldDB" id="A0A7X0PDP6"/>
<dbReference type="SUPFAM" id="SSF53850">
    <property type="entry name" value="Periplasmic binding protein-like II"/>
    <property type="match status" value="1"/>
</dbReference>
<organism evidence="3 4">
    <name type="scientific">Acidovorax soli</name>
    <dbReference type="NCBI Taxonomy" id="592050"/>
    <lineage>
        <taxon>Bacteria</taxon>
        <taxon>Pseudomonadati</taxon>
        <taxon>Pseudomonadota</taxon>
        <taxon>Betaproteobacteria</taxon>
        <taxon>Burkholderiales</taxon>
        <taxon>Comamonadaceae</taxon>
        <taxon>Acidovorax</taxon>
    </lineage>
</organism>
<feature type="signal peptide" evidence="2">
    <location>
        <begin position="1"/>
        <end position="30"/>
    </location>
</feature>
<evidence type="ECO:0000313" key="3">
    <source>
        <dbReference type="EMBL" id="MBB6560020.1"/>
    </source>
</evidence>
<reference evidence="3 4" key="1">
    <citation type="submission" date="2020-08" db="EMBL/GenBank/DDBJ databases">
        <title>Functional genomics of gut bacteria from endangered species of beetles.</title>
        <authorList>
            <person name="Carlos-Shanley C."/>
        </authorList>
    </citation>
    <scope>NUCLEOTIDE SEQUENCE [LARGE SCALE GENOMIC DNA]</scope>
    <source>
        <strain evidence="3 4">S00198</strain>
    </source>
</reference>
<comment type="caution">
    <text evidence="3">The sequence shown here is derived from an EMBL/GenBank/DDBJ whole genome shotgun (WGS) entry which is preliminary data.</text>
</comment>
<dbReference type="InterPro" id="IPR005064">
    <property type="entry name" value="BUG"/>
</dbReference>
<dbReference type="Pfam" id="PF03401">
    <property type="entry name" value="TctC"/>
    <property type="match status" value="1"/>
</dbReference>
<name>A0A7X0PDP6_9BURK</name>
<gene>
    <name evidence="3" type="ORF">HNP48_002692</name>
</gene>
<dbReference type="Gene3D" id="3.40.190.150">
    <property type="entry name" value="Bordetella uptake gene, domain 1"/>
    <property type="match status" value="1"/>
</dbReference>